<organism evidence="1 2">
    <name type="scientific">Nonlabens dokdonensis</name>
    <dbReference type="NCBI Taxonomy" id="328515"/>
    <lineage>
        <taxon>Bacteria</taxon>
        <taxon>Pseudomonadati</taxon>
        <taxon>Bacteroidota</taxon>
        <taxon>Flavobacteriia</taxon>
        <taxon>Flavobacteriales</taxon>
        <taxon>Flavobacteriaceae</taxon>
        <taxon>Nonlabens</taxon>
    </lineage>
</organism>
<proteinExistence type="predicted"/>
<evidence type="ECO:0000313" key="1">
    <source>
        <dbReference type="EMBL" id="PZX43721.1"/>
    </source>
</evidence>
<dbReference type="EMBL" id="QKZR01000001">
    <property type="protein sequence ID" value="PZX43721.1"/>
    <property type="molecule type" value="Genomic_DNA"/>
</dbReference>
<dbReference type="Proteomes" id="UP000248584">
    <property type="component" value="Unassembled WGS sequence"/>
</dbReference>
<protein>
    <recommendedName>
        <fullName evidence="3">Glutamate dehydrogenase</fullName>
    </recommendedName>
</protein>
<evidence type="ECO:0008006" key="3">
    <source>
        <dbReference type="Google" id="ProtNLM"/>
    </source>
</evidence>
<comment type="caution">
    <text evidence="1">The sequence shown here is derived from an EMBL/GenBank/DDBJ whole genome shotgun (WGS) entry which is preliminary data.</text>
</comment>
<keyword evidence="2" id="KW-1185">Reference proteome</keyword>
<sequence>MDYILLYLLQSLRLILMTHPFRYISILLVVLASSNLSNAQLGFSHELGFITGPVAFQSDYGERYDWDTNSGNVGIGVGLVHYINFAYRADCDCYSADTYWNDHFKIRSEISYHVTTLNHLGPEAEKPSLGGLQLRSMQGKANVFEAGAHLEWFPWSIRDFQTGGKKIAPYLGLGAHYVSYRPEATSTLGPLGNPVTTFPTFIDRIDTSQGSAIAVVGDVGLRYKVGPMSDILISSKWHYYTGSNLVDGLSPNNVNNRANDWIWWFNVGYIFYL</sequence>
<dbReference type="NCBIfam" id="NF047659">
    <property type="entry name" value="THC0290_0291_fam"/>
    <property type="match status" value="1"/>
</dbReference>
<reference evidence="1 2" key="1">
    <citation type="submission" date="2018-06" db="EMBL/GenBank/DDBJ databases">
        <title>Genomic Encyclopedia of Archaeal and Bacterial Type Strains, Phase II (KMG-II): from individual species to whole genera.</title>
        <authorList>
            <person name="Goeker M."/>
        </authorList>
    </citation>
    <scope>NUCLEOTIDE SEQUENCE [LARGE SCALE GENOMIC DNA]</scope>
    <source>
        <strain evidence="1 2">DSM 17205</strain>
    </source>
</reference>
<accession>A0ABX5Q1I5</accession>
<dbReference type="Gene3D" id="2.40.160.20">
    <property type="match status" value="1"/>
</dbReference>
<name>A0ABX5Q1I5_9FLAO</name>
<gene>
    <name evidence="1" type="ORF">LX97_00723</name>
</gene>
<evidence type="ECO:0000313" key="2">
    <source>
        <dbReference type="Proteomes" id="UP000248584"/>
    </source>
</evidence>